<feature type="region of interest" description="Disordered" evidence="1">
    <location>
        <begin position="1"/>
        <end position="31"/>
    </location>
</feature>
<dbReference type="InterPro" id="IPR053056">
    <property type="entry name" value="Lipid_Metab_Assoc_Protein"/>
</dbReference>
<feature type="compositionally biased region" description="Basic and acidic residues" evidence="1">
    <location>
        <begin position="11"/>
        <end position="31"/>
    </location>
</feature>
<evidence type="ECO:0008006" key="3">
    <source>
        <dbReference type="Google" id="ProtNLM"/>
    </source>
</evidence>
<feature type="region of interest" description="Disordered" evidence="1">
    <location>
        <begin position="181"/>
        <end position="217"/>
    </location>
</feature>
<dbReference type="AlphaFoldDB" id="A0A0P4W0F4"/>
<evidence type="ECO:0000256" key="1">
    <source>
        <dbReference type="SAM" id="MobiDB-lite"/>
    </source>
</evidence>
<dbReference type="PANTHER" id="PTHR28153">
    <property type="entry name" value="PROTEIN, PUTATIVE-RELATED"/>
    <property type="match status" value="1"/>
</dbReference>
<dbReference type="PANTHER" id="PTHR28153:SF1">
    <property type="entry name" value="DUF4484 DOMAIN-CONTAINING PROTEIN"/>
    <property type="match status" value="1"/>
</dbReference>
<name>A0A0P4W0F4_SCYOL</name>
<dbReference type="GO" id="GO:0005811">
    <property type="term" value="C:lipid droplet"/>
    <property type="evidence" value="ECO:0007669"/>
    <property type="project" value="TreeGrafter"/>
</dbReference>
<sequence>MAGDYTLLSDTEEREKDKKANGKMVERETEPLRVPDDLTLTPGVTCDPPGPPRDLISVFVVTFDPKEGNLLEWCVPNGMSLDGVEFRALISGAHTITSDFIYFRQGDFYGTACYKRMALMSELERGVRMKSVGVVVSRYSQLHPHLPHLAKLVRYVLHHPGNYKILQEYFDARCAPSPPPTSWHAPPRVTSGGSPAPLTPTTPATPSSPALQGLGDGTRQGLEESPYHFLQALGEQLVCLWRASLLCKRILLFSEPPIGWKCHWVYLISLLGAHSTPGLPSALLRPLYYVSLADLDLLADQHAYVACTTEKIFEEKPAIYDLYIEGQKVRITHKLPAITTVTPEDRLRLSTLFSQPNLTQGDLLAFFRDLNDAIFAILYRASSVGGSGVIEKEDLATVGLNKNDDCVFVRELAATHGFDVSVRGGDGCGCCPCVL</sequence>
<dbReference type="EMBL" id="GDRN01098934">
    <property type="protein sequence ID" value="JAI58861.1"/>
    <property type="molecule type" value="Transcribed_RNA"/>
</dbReference>
<dbReference type="Pfam" id="PF09804">
    <property type="entry name" value="DENND11"/>
    <property type="match status" value="1"/>
</dbReference>
<proteinExistence type="predicted"/>
<reference evidence="2" key="1">
    <citation type="submission" date="2015-09" db="EMBL/GenBank/DDBJ databases">
        <title>Scylla olivacea transcriptome.</title>
        <authorList>
            <person name="Ikhwanuddin M."/>
        </authorList>
    </citation>
    <scope>NUCLEOTIDE SEQUENCE</scope>
</reference>
<organism evidence="2">
    <name type="scientific">Scylla olivacea</name>
    <name type="common">Orange mud crab</name>
    <name type="synonym">Cancer olivacea</name>
    <dbReference type="NCBI Taxonomy" id="85551"/>
    <lineage>
        <taxon>Eukaryota</taxon>
        <taxon>Metazoa</taxon>
        <taxon>Ecdysozoa</taxon>
        <taxon>Arthropoda</taxon>
        <taxon>Crustacea</taxon>
        <taxon>Multicrustacea</taxon>
        <taxon>Malacostraca</taxon>
        <taxon>Eumalacostraca</taxon>
        <taxon>Eucarida</taxon>
        <taxon>Decapoda</taxon>
        <taxon>Pleocyemata</taxon>
        <taxon>Brachyura</taxon>
        <taxon>Eubrachyura</taxon>
        <taxon>Portunoidea</taxon>
        <taxon>Portunidae</taxon>
        <taxon>Portuninae</taxon>
        <taxon>Scylla</taxon>
    </lineage>
</organism>
<accession>A0A0P4W0F4</accession>
<evidence type="ECO:0000313" key="2">
    <source>
        <dbReference type="EMBL" id="JAI58861.1"/>
    </source>
</evidence>
<protein>
    <recommendedName>
        <fullName evidence="3">UDENN domain-containing protein</fullName>
    </recommendedName>
</protein>
<feature type="compositionally biased region" description="Low complexity" evidence="1">
    <location>
        <begin position="182"/>
        <end position="211"/>
    </location>
</feature>
<dbReference type="InterPro" id="IPR018626">
    <property type="entry name" value="LCHN/Anr2"/>
</dbReference>